<gene>
    <name evidence="1" type="ORF">BaRGS_00039289</name>
</gene>
<dbReference type="Proteomes" id="UP001519460">
    <property type="component" value="Unassembled WGS sequence"/>
</dbReference>
<proteinExistence type="predicted"/>
<dbReference type="AlphaFoldDB" id="A0ABD0J3P0"/>
<feature type="non-terminal residue" evidence="1">
    <location>
        <position position="115"/>
    </location>
</feature>
<dbReference type="EMBL" id="JACVVK020000677">
    <property type="protein sequence ID" value="KAK7456950.1"/>
    <property type="molecule type" value="Genomic_DNA"/>
</dbReference>
<evidence type="ECO:0000313" key="2">
    <source>
        <dbReference type="Proteomes" id="UP001519460"/>
    </source>
</evidence>
<keyword evidence="2" id="KW-1185">Reference proteome</keyword>
<organism evidence="1 2">
    <name type="scientific">Batillaria attramentaria</name>
    <dbReference type="NCBI Taxonomy" id="370345"/>
    <lineage>
        <taxon>Eukaryota</taxon>
        <taxon>Metazoa</taxon>
        <taxon>Spiralia</taxon>
        <taxon>Lophotrochozoa</taxon>
        <taxon>Mollusca</taxon>
        <taxon>Gastropoda</taxon>
        <taxon>Caenogastropoda</taxon>
        <taxon>Sorbeoconcha</taxon>
        <taxon>Cerithioidea</taxon>
        <taxon>Batillariidae</taxon>
        <taxon>Batillaria</taxon>
    </lineage>
</organism>
<name>A0ABD0J3P0_9CAEN</name>
<sequence length="115" mass="12821">MLDYKCHCPLHGLYYYYYMTSAPATTTPQTLGRAQQAELNTCLHAYSGREFRTSLSWKRPAEVFPSPATSLDGTDEVYNGFRAPIPPHTGVKGYPTIAWPGSWPSLRIPGDLPLV</sequence>
<protein>
    <submittedName>
        <fullName evidence="1">Uncharacterized protein</fullName>
    </submittedName>
</protein>
<comment type="caution">
    <text evidence="1">The sequence shown here is derived from an EMBL/GenBank/DDBJ whole genome shotgun (WGS) entry which is preliminary data.</text>
</comment>
<evidence type="ECO:0000313" key="1">
    <source>
        <dbReference type="EMBL" id="KAK7456950.1"/>
    </source>
</evidence>
<reference evidence="1 2" key="1">
    <citation type="journal article" date="2023" name="Sci. Data">
        <title>Genome assembly of the Korean intertidal mud-creeper Batillaria attramentaria.</title>
        <authorList>
            <person name="Patra A.K."/>
            <person name="Ho P.T."/>
            <person name="Jun S."/>
            <person name="Lee S.J."/>
            <person name="Kim Y."/>
            <person name="Won Y.J."/>
        </authorList>
    </citation>
    <scope>NUCLEOTIDE SEQUENCE [LARGE SCALE GENOMIC DNA]</scope>
    <source>
        <strain evidence="1">Wonlab-2016</strain>
    </source>
</reference>
<accession>A0ABD0J3P0</accession>